<dbReference type="InterPro" id="IPR049227">
    <property type="entry name" value="DUF6824"/>
</dbReference>
<dbReference type="Pfam" id="PF20710">
    <property type="entry name" value="DUF6824"/>
    <property type="match status" value="1"/>
</dbReference>
<evidence type="ECO:0000256" key="1">
    <source>
        <dbReference type="SAM" id="MobiDB-lite"/>
    </source>
</evidence>
<gene>
    <name evidence="3" type="ORF">PAUS00366_LOCUS23142</name>
</gene>
<feature type="compositionally biased region" description="Low complexity" evidence="1">
    <location>
        <begin position="44"/>
        <end position="63"/>
    </location>
</feature>
<sequence length="411" mass="47359">MVNEIRMNEHELNEHLLLQAFDNRHDHHSNPNHNRYPRYHSHRVSYSQQQQQQQQQQHQNYHDQSNYQYQHHHNYEQNWNQNKSVPTGLMATSEESLFSLNYLFPDDPSDVPYKIEDNSVIPFSTENTMNEDEKPLATPTPETPTNQREKYVRNTELSATSYNDDNDHDGGVPAKRVHSLIEQQARKPNPPTRRKSIKDNDNNKEIFGVDAPTKFDILCGQSRICASHMGNRRFQAILDDFAPRYDKATSKQEKMTMTKEVVATIHHLGGRFLKQKDGRWEEISTIAARDKVSHALRTKVASWKRKQKQHLQREKADSLNERRTSSRSSKLKHRRGGGRSSASSISTSASDIVADVSFDGSDAMASESKVSDMLKSQRKHFARLTTPPRPSNATTTDDNDIDPYPLWQSNS</sequence>
<dbReference type="AlphaFoldDB" id="A0A7S4AXW5"/>
<feature type="region of interest" description="Disordered" evidence="1">
    <location>
        <begin position="24"/>
        <end position="63"/>
    </location>
</feature>
<dbReference type="EMBL" id="HBIX01035367">
    <property type="protein sequence ID" value="CAE0730356.1"/>
    <property type="molecule type" value="Transcribed_RNA"/>
</dbReference>
<feature type="region of interest" description="Disordered" evidence="1">
    <location>
        <begin position="125"/>
        <end position="149"/>
    </location>
</feature>
<reference evidence="3" key="1">
    <citation type="submission" date="2021-01" db="EMBL/GenBank/DDBJ databases">
        <authorList>
            <person name="Corre E."/>
            <person name="Pelletier E."/>
            <person name="Niang G."/>
            <person name="Scheremetjew M."/>
            <person name="Finn R."/>
            <person name="Kale V."/>
            <person name="Holt S."/>
            <person name="Cochrane G."/>
            <person name="Meng A."/>
            <person name="Brown T."/>
            <person name="Cohen L."/>
        </authorList>
    </citation>
    <scope>NUCLEOTIDE SEQUENCE</scope>
    <source>
        <strain evidence="3">10249 10 AB</strain>
    </source>
</reference>
<protein>
    <recommendedName>
        <fullName evidence="2">DUF6824 domain-containing protein</fullName>
    </recommendedName>
</protein>
<feature type="compositionally biased region" description="Basic and acidic residues" evidence="1">
    <location>
        <begin position="311"/>
        <end position="324"/>
    </location>
</feature>
<evidence type="ECO:0000259" key="2">
    <source>
        <dbReference type="Pfam" id="PF20710"/>
    </source>
</evidence>
<feature type="region of interest" description="Disordered" evidence="1">
    <location>
        <begin position="364"/>
        <end position="411"/>
    </location>
</feature>
<proteinExistence type="predicted"/>
<name>A0A7S4AXW5_9STRA</name>
<feature type="domain" description="DUF6824" evidence="2">
    <location>
        <begin position="216"/>
        <end position="297"/>
    </location>
</feature>
<organism evidence="3">
    <name type="scientific">Pseudo-nitzschia australis</name>
    <dbReference type="NCBI Taxonomy" id="44445"/>
    <lineage>
        <taxon>Eukaryota</taxon>
        <taxon>Sar</taxon>
        <taxon>Stramenopiles</taxon>
        <taxon>Ochrophyta</taxon>
        <taxon>Bacillariophyta</taxon>
        <taxon>Bacillariophyceae</taxon>
        <taxon>Bacillariophycidae</taxon>
        <taxon>Bacillariales</taxon>
        <taxon>Bacillariaceae</taxon>
        <taxon>Pseudo-nitzschia</taxon>
    </lineage>
</organism>
<feature type="compositionally biased region" description="Basic residues" evidence="1">
    <location>
        <begin position="300"/>
        <end position="310"/>
    </location>
</feature>
<evidence type="ECO:0000313" key="3">
    <source>
        <dbReference type="EMBL" id="CAE0730356.1"/>
    </source>
</evidence>
<feature type="region of interest" description="Disordered" evidence="1">
    <location>
        <begin position="180"/>
        <end position="205"/>
    </location>
</feature>
<accession>A0A7S4AXW5</accession>
<feature type="region of interest" description="Disordered" evidence="1">
    <location>
        <begin position="300"/>
        <end position="346"/>
    </location>
</feature>